<evidence type="ECO:0000313" key="5">
    <source>
        <dbReference type="EMBL" id="CEP11254.1"/>
    </source>
</evidence>
<evidence type="ECO:0000256" key="4">
    <source>
        <dbReference type="SAM" id="MobiDB-lite"/>
    </source>
</evidence>
<feature type="compositionally biased region" description="Polar residues" evidence="4">
    <location>
        <begin position="717"/>
        <end position="732"/>
    </location>
</feature>
<proteinExistence type="inferred from homology"/>
<dbReference type="AlphaFoldDB" id="A0A0B7N8D5"/>
<dbReference type="SUPFAM" id="SSF48452">
    <property type="entry name" value="TPR-like"/>
    <property type="match status" value="2"/>
</dbReference>
<dbReference type="PANTHER" id="PTHR23083">
    <property type="entry name" value="TETRATRICOPEPTIDE REPEAT PROTEIN, TPR"/>
    <property type="match status" value="1"/>
</dbReference>
<comment type="function">
    <text evidence="1">Involved in endocytosis.</text>
</comment>
<accession>A0A0B7N8D5</accession>
<evidence type="ECO:0000313" key="6">
    <source>
        <dbReference type="Proteomes" id="UP000054107"/>
    </source>
</evidence>
<dbReference type="PROSITE" id="PS50005">
    <property type="entry name" value="TPR"/>
    <property type="match status" value="1"/>
</dbReference>
<dbReference type="EMBL" id="LN725930">
    <property type="protein sequence ID" value="CEP11254.1"/>
    <property type="molecule type" value="Genomic_DNA"/>
</dbReference>
<dbReference type="STRING" id="35722.A0A0B7N8D5"/>
<evidence type="ECO:0000256" key="1">
    <source>
        <dbReference type="ARBA" id="ARBA00002550"/>
    </source>
</evidence>
<dbReference type="PANTHER" id="PTHR23083:SF464">
    <property type="entry name" value="TETRATRICOPEPTIDE REPEAT DOMAIN 7, ISOFORM A"/>
    <property type="match status" value="1"/>
</dbReference>
<keyword evidence="3" id="KW-0802">TPR repeat</keyword>
<feature type="region of interest" description="Disordered" evidence="4">
    <location>
        <begin position="709"/>
        <end position="744"/>
    </location>
</feature>
<keyword evidence="6" id="KW-1185">Reference proteome</keyword>
<dbReference type="OrthoDB" id="29013at2759"/>
<dbReference type="SMART" id="SM00028">
    <property type="entry name" value="TPR"/>
    <property type="match status" value="4"/>
</dbReference>
<dbReference type="Proteomes" id="UP000054107">
    <property type="component" value="Unassembled WGS sequence"/>
</dbReference>
<dbReference type="Gene3D" id="1.25.40.10">
    <property type="entry name" value="Tetratricopeptide repeat domain"/>
    <property type="match status" value="2"/>
</dbReference>
<organism evidence="5 6">
    <name type="scientific">Parasitella parasitica</name>
    <dbReference type="NCBI Taxonomy" id="35722"/>
    <lineage>
        <taxon>Eukaryota</taxon>
        <taxon>Fungi</taxon>
        <taxon>Fungi incertae sedis</taxon>
        <taxon>Mucoromycota</taxon>
        <taxon>Mucoromycotina</taxon>
        <taxon>Mucoromycetes</taxon>
        <taxon>Mucorales</taxon>
        <taxon>Mucorineae</taxon>
        <taxon>Mucoraceae</taxon>
        <taxon>Parasitella</taxon>
    </lineage>
</organism>
<protein>
    <submittedName>
        <fullName evidence="5">Uncharacterized protein</fullName>
    </submittedName>
</protein>
<name>A0A0B7N8D5_9FUNG</name>
<sequence>MVANKALIISKEIDVARCKGNWQALVELARRYKKHNPNGLGTLEQSILAEARLSNVLEANGQDSRKLFANDSPNNISLTTRVAPALMKPIQQQLSVALGDKEPSAETQLVKRMTRIILAQTWFECGEYRAALQAIDEADYQSAEASSGYCHVLYMQALAIKAMSLDLLQQQNAREAYDVLSSKVNQYTDAIDPVMADWAEQGLYRGTLLALNESCQTNKPHQAMNRIRAYQKVCSAQPNSWRIHKRIVVTRYSSKHLSGLYKADQYQPPVDFSETEEGKQCSEAYDHQLFSIEILQLHTIYEKLVYSLVHFPRSGQMNTLVIDFVDSLAEDFEMVGGSETEKRGYVEALNRASMKTFNSPCITRHLFHALVKLGDYEQAEHALRTYLYLVGLESKALVESRAATAALASDSFGYNTSVPGTDKVDELAVAEKLKKSDGPQRSEQVETFDSKIKLLVTAVEMYCRELGKGADAVNMAEMAEQLYSKEMAANNQHDAHFIETGALIYRIQGAAFGFLASQTFDQDRRPKYHERALASLRTSIAIDNKSWQTYYQLGLQLAEMRDIVQAMQMVTQSLQCNSQHLPSWHLLALLCTCPIKESQAQALKTCDIALTEANKITAKDSWVDYSDNIRQHVLLQMTQTLLVERVHGEEAALGAQEALFQLFGKIVVPELIPDSTSSSMLHEAISNGNARYGMVLSGSLGNMSVSEGSSGALAVKDNSTTSHKRSASNPSVQPRGLGGRSGSVSSFTGRKFHLAEMFSSSHLLEKTADVSSSRSVPPPAAAAHKHGSKLSLLDPKSLIRKQRKEDVAGNTMSTTMVDETSASSIHSMSHSIISVNTLLETNAKPIRPTTHARLQHQRSCKLLCDLWLLSAEAFLRSGKLDEALKAVSEAESVDWTTHAGVWCLLGRIRLAQNMPDQAISAFQKGLVTKPNDVNCRVWLVKSYIQQGHLEVAEGLLQAVTQENGWDHAAAWYYLAEIYNKTNRLDKTKHCLFYALELESTTPIQSFMILPRLV</sequence>
<dbReference type="InterPro" id="IPR011990">
    <property type="entry name" value="TPR-like_helical_dom_sf"/>
</dbReference>
<dbReference type="Pfam" id="PF14559">
    <property type="entry name" value="TPR_19"/>
    <property type="match status" value="1"/>
</dbReference>
<dbReference type="InterPro" id="IPR019734">
    <property type="entry name" value="TPR_rpt"/>
</dbReference>
<feature type="repeat" description="TPR" evidence="3">
    <location>
        <begin position="899"/>
        <end position="932"/>
    </location>
</feature>
<dbReference type="InterPro" id="IPR051722">
    <property type="entry name" value="Endocytosis_PI4K-reg_protein"/>
</dbReference>
<evidence type="ECO:0000256" key="2">
    <source>
        <dbReference type="ARBA" id="ARBA00038251"/>
    </source>
</evidence>
<comment type="similarity">
    <text evidence="2">Belongs to the YPP1 family.</text>
</comment>
<reference evidence="5 6" key="1">
    <citation type="submission" date="2014-09" db="EMBL/GenBank/DDBJ databases">
        <authorList>
            <person name="Ellenberger Sabrina"/>
        </authorList>
    </citation>
    <scope>NUCLEOTIDE SEQUENCE [LARGE SCALE GENOMIC DNA]</scope>
    <source>
        <strain evidence="5 6">CBS 412.66</strain>
    </source>
</reference>
<gene>
    <name evidence="5" type="primary">PARPA_05074.1 scaffold 16330</name>
</gene>
<evidence type="ECO:0000256" key="3">
    <source>
        <dbReference type="PROSITE-ProRule" id="PRU00339"/>
    </source>
</evidence>
<feature type="region of interest" description="Disordered" evidence="4">
    <location>
        <begin position="769"/>
        <end position="796"/>
    </location>
</feature>